<keyword evidence="11 27" id="KW-0732">Signal</keyword>
<protein>
    <recommendedName>
        <fullName evidence="21">Dystroglycan 1</fullName>
    </recommendedName>
    <alternativeName>
        <fullName evidence="23">Dystroglycan</fullName>
    </alternativeName>
    <alternativeName>
        <fullName evidence="22">Dystrophin-associated glycoprotein 1</fullName>
    </alternativeName>
</protein>
<keyword evidence="13" id="KW-0770">Synapse</keyword>
<evidence type="ECO:0000256" key="5">
    <source>
        <dbReference type="ARBA" id="ARBA00004642"/>
    </source>
</evidence>
<dbReference type="SMART" id="SM00736">
    <property type="entry name" value="CADG"/>
    <property type="match status" value="2"/>
</dbReference>
<dbReference type="PANTHER" id="PTHR21559">
    <property type="entry name" value="DYSTROGLYCAN-RELATED"/>
    <property type="match status" value="1"/>
</dbReference>
<comment type="function">
    <text evidence="19">The dystroglycan complex is involved in a number of processes including laminin and basement membrane assembly, sarcolemmal stability, cell survival, peripheral nerve myelination, nodal structure, cell migration, and epithelial polarization.</text>
</comment>
<evidence type="ECO:0000256" key="12">
    <source>
        <dbReference type="ARBA" id="ARBA00022989"/>
    </source>
</evidence>
<name>A0A7I8WCQ3_9ANNE</name>
<keyword evidence="18" id="KW-0628">Postsynaptic cell membrane</keyword>
<evidence type="ECO:0000256" key="2">
    <source>
        <dbReference type="ARBA" id="ARBA00004239"/>
    </source>
</evidence>
<dbReference type="InterPro" id="IPR013783">
    <property type="entry name" value="Ig-like_fold"/>
</dbReference>
<accession>A0A7I8WCQ3</accession>
<dbReference type="GO" id="GO:0016011">
    <property type="term" value="C:dystroglycan complex"/>
    <property type="evidence" value="ECO:0007669"/>
    <property type="project" value="TreeGrafter"/>
</dbReference>
<dbReference type="GO" id="GO:0005509">
    <property type="term" value="F:calcium ion binding"/>
    <property type="evidence" value="ECO:0007669"/>
    <property type="project" value="InterPro"/>
</dbReference>
<evidence type="ECO:0000256" key="22">
    <source>
        <dbReference type="ARBA" id="ARBA00030092"/>
    </source>
</evidence>
<evidence type="ECO:0000256" key="20">
    <source>
        <dbReference type="ARBA" id="ARBA00024991"/>
    </source>
</evidence>
<dbReference type="GO" id="GO:0002009">
    <property type="term" value="P:morphogenesis of an epithelium"/>
    <property type="evidence" value="ECO:0007669"/>
    <property type="project" value="TreeGrafter"/>
</dbReference>
<dbReference type="GO" id="GO:0021675">
    <property type="term" value="P:nerve development"/>
    <property type="evidence" value="ECO:0007669"/>
    <property type="project" value="TreeGrafter"/>
</dbReference>
<dbReference type="GO" id="GO:0005654">
    <property type="term" value="C:nucleoplasm"/>
    <property type="evidence" value="ECO:0007669"/>
    <property type="project" value="UniProtKB-SubCell"/>
</dbReference>
<dbReference type="InterPro" id="IPR008465">
    <property type="entry name" value="DAG1_C"/>
</dbReference>
<keyword evidence="16" id="KW-0206">Cytoskeleton</keyword>
<feature type="signal peptide" evidence="27">
    <location>
        <begin position="1"/>
        <end position="18"/>
    </location>
</feature>
<evidence type="ECO:0000256" key="23">
    <source>
        <dbReference type="ARBA" id="ARBA00031034"/>
    </source>
</evidence>
<evidence type="ECO:0000256" key="1">
    <source>
        <dbReference type="ARBA" id="ARBA00004135"/>
    </source>
</evidence>
<dbReference type="InterPro" id="IPR027468">
    <property type="entry name" value="Alpha-dystroglycan_domain_2"/>
</dbReference>
<dbReference type="GO" id="GO:0005856">
    <property type="term" value="C:cytoskeleton"/>
    <property type="evidence" value="ECO:0007669"/>
    <property type="project" value="UniProtKB-SubCell"/>
</dbReference>
<evidence type="ECO:0000256" key="16">
    <source>
        <dbReference type="ARBA" id="ARBA00023212"/>
    </source>
</evidence>
<dbReference type="Pfam" id="PF05454">
    <property type="entry name" value="DAG1"/>
    <property type="match status" value="1"/>
</dbReference>
<dbReference type="InterPro" id="IPR030398">
    <property type="entry name" value="SEA_DG_dom"/>
</dbReference>
<dbReference type="OrthoDB" id="6285625at2759"/>
<evidence type="ECO:0000256" key="27">
    <source>
        <dbReference type="SAM" id="SignalP"/>
    </source>
</evidence>
<comment type="function">
    <text evidence="20">Transmembrane protein that plays important roles in connecting the extracellular matrix to the cytoskeleton. Acts as a cell adhesion receptor in both muscle and non-muscle tissues. Receptor for both DMD and UTRN and, through these interactions, scaffolds axin to the cytoskeleton. Also functions in cell adhesion-mediated signaling and implicated in cell polarity.</text>
</comment>
<dbReference type="Proteomes" id="UP000549394">
    <property type="component" value="Unassembled WGS sequence"/>
</dbReference>
<dbReference type="InterPro" id="IPR006644">
    <property type="entry name" value="Cadg"/>
</dbReference>
<dbReference type="InterPro" id="IPR015919">
    <property type="entry name" value="Cadherin-like_sf"/>
</dbReference>
<feature type="compositionally biased region" description="Low complexity" evidence="25">
    <location>
        <begin position="721"/>
        <end position="733"/>
    </location>
</feature>
<keyword evidence="6" id="KW-1003">Cell membrane</keyword>
<sequence>MAARILFVCSLLAASSWGNEFLMKRDVGPVELLWGVPDKAAYVGKLFELLIPKDAFKGDVLRYEFRSAENSTSPLAGWLKYNATSKILQGVPQLTDTRQHFVHVNAHGSSSKAHDVFTIAVLQPETDCPEISTMVKIVLDAVEKEVVSNDYLLIKKLAHHLNISTGDVSLLRRDDSELLGESLISGPGNVFSLDAGKGTALSWGVGCGKVRAKHVKYLESLGELAKNGTLAKILGRNIRGWSVNNVKVVKSKRRRREIRHNNKNGNIVSSKNNEEIEGSGPEWPTTSPSIITTSGSASTHKCRHHHCDHTRKTTLGTTVSVEDIDLIRPTAVVTEEEMSSSVVLESVAPISTEKPSSTTQKTTTPFNNNPVLGPDFNKFDLPYAMPGKVFRYLIPENAFSDIEEGTTRNLQLVLKSADHWEIDPIHWLQLDEENQTLWGMPTEDDHAKIGYILSAVDKGGKVAHATFFVNIEKAPREEYTTHEFSIVIDYNFEDFRLGGSRNRVELAEKISKYLHPKERENTVRMLQIRRGSVLFTWRDSSIDGSIAEMSKRTSCPVRRIKRNILKMVDCEPGMINCVVRKDFLRAMRPWDIKLFSFQAVGKCSLGYDLKPLEVAVVKDKIEKTKPPRPAATETTLTIIIASSLIAFVLLFGAIVACILYRAKRKGKMSVTDKQTFVSKGIPVIFADELDDNPQSVTKPLILANEKPPETDPDQGRYMRPSTFSSGTSSFGQRPSPPAPSRQPPPYVPP</sequence>
<evidence type="ECO:0000256" key="19">
    <source>
        <dbReference type="ARBA" id="ARBA00023567"/>
    </source>
</evidence>
<organism evidence="29 30">
    <name type="scientific">Dimorphilus gyrociliatus</name>
    <dbReference type="NCBI Taxonomy" id="2664684"/>
    <lineage>
        <taxon>Eukaryota</taxon>
        <taxon>Metazoa</taxon>
        <taxon>Spiralia</taxon>
        <taxon>Lophotrochozoa</taxon>
        <taxon>Annelida</taxon>
        <taxon>Polychaeta</taxon>
        <taxon>Polychaeta incertae sedis</taxon>
        <taxon>Dinophilidae</taxon>
        <taxon>Dimorphilus</taxon>
    </lineage>
</organism>
<dbReference type="GO" id="GO:0045211">
    <property type="term" value="C:postsynaptic membrane"/>
    <property type="evidence" value="ECO:0007669"/>
    <property type="project" value="UniProtKB-SubCell"/>
</dbReference>
<evidence type="ECO:0000256" key="8">
    <source>
        <dbReference type="ARBA" id="ARBA00022525"/>
    </source>
</evidence>
<dbReference type="GO" id="GO:0042383">
    <property type="term" value="C:sarcolemma"/>
    <property type="evidence" value="ECO:0007669"/>
    <property type="project" value="UniProtKB-SubCell"/>
</dbReference>
<evidence type="ECO:0000256" key="6">
    <source>
        <dbReference type="ARBA" id="ARBA00022475"/>
    </source>
</evidence>
<evidence type="ECO:0000256" key="24">
    <source>
        <dbReference type="ARBA" id="ARBA00034100"/>
    </source>
</evidence>
<evidence type="ECO:0000313" key="29">
    <source>
        <dbReference type="EMBL" id="CAD5125900.1"/>
    </source>
</evidence>
<dbReference type="Gene3D" id="2.60.40.10">
    <property type="entry name" value="Immunoglobulins"/>
    <property type="match status" value="2"/>
</dbReference>
<dbReference type="AlphaFoldDB" id="A0A7I8WCQ3"/>
<dbReference type="PANTHER" id="PTHR21559:SF21">
    <property type="entry name" value="DYSTROGLYCAN 1"/>
    <property type="match status" value="1"/>
</dbReference>
<evidence type="ECO:0000259" key="28">
    <source>
        <dbReference type="PROSITE" id="PS51699"/>
    </source>
</evidence>
<dbReference type="Gene3D" id="3.30.70.1040">
    <property type="entry name" value="Dystroglycan, domain 2"/>
    <property type="match status" value="1"/>
</dbReference>
<evidence type="ECO:0000313" key="30">
    <source>
        <dbReference type="Proteomes" id="UP000549394"/>
    </source>
</evidence>
<evidence type="ECO:0000256" key="17">
    <source>
        <dbReference type="ARBA" id="ARBA00023242"/>
    </source>
</evidence>
<keyword evidence="8" id="KW-0964">Secreted</keyword>
<keyword evidence="12 26" id="KW-1133">Transmembrane helix</keyword>
<feature type="transmembrane region" description="Helical" evidence="26">
    <location>
        <begin position="636"/>
        <end position="660"/>
    </location>
</feature>
<proteinExistence type="predicted"/>
<evidence type="ECO:0000256" key="15">
    <source>
        <dbReference type="ARBA" id="ARBA00023180"/>
    </source>
</evidence>
<dbReference type="GO" id="GO:0043236">
    <property type="term" value="F:laminin binding"/>
    <property type="evidence" value="ECO:0007669"/>
    <property type="project" value="TreeGrafter"/>
</dbReference>
<evidence type="ECO:0000256" key="3">
    <source>
        <dbReference type="ARBA" id="ARBA00004245"/>
    </source>
</evidence>
<feature type="compositionally biased region" description="Low complexity" evidence="25">
    <location>
        <begin position="284"/>
        <end position="299"/>
    </location>
</feature>
<comment type="subcellular location">
    <subcellularLocation>
        <location evidence="1">Cell membrane</location>
        <location evidence="1">Sarcolemma</location>
    </subcellularLocation>
    <subcellularLocation>
        <location evidence="4">Cell membrane</location>
        <topology evidence="4">Single-pass type I membrane protein</topology>
    </subcellularLocation>
    <subcellularLocation>
        <location evidence="3">Cytoplasm</location>
        <location evidence="3">Cytoskeleton</location>
    </subcellularLocation>
    <subcellularLocation>
        <location evidence="5">Nucleus</location>
        <location evidence="5">Nucleoplasm</location>
    </subcellularLocation>
    <subcellularLocation>
        <location evidence="24">Postsynaptic cell membrane</location>
    </subcellularLocation>
    <subcellularLocation>
        <location evidence="2">Secreted</location>
        <location evidence="2">Extracellular space</location>
    </subcellularLocation>
</comment>
<evidence type="ECO:0000256" key="7">
    <source>
        <dbReference type="ARBA" id="ARBA00022490"/>
    </source>
</evidence>
<evidence type="ECO:0000256" key="4">
    <source>
        <dbReference type="ARBA" id="ARBA00004251"/>
    </source>
</evidence>
<reference evidence="29 30" key="1">
    <citation type="submission" date="2020-08" db="EMBL/GenBank/DDBJ databases">
        <authorList>
            <person name="Hejnol A."/>
        </authorList>
    </citation>
    <scope>NUCLEOTIDE SEQUENCE [LARGE SCALE GENOMIC DNA]</scope>
</reference>
<feature type="compositionally biased region" description="Basic and acidic residues" evidence="25">
    <location>
        <begin position="706"/>
        <end position="716"/>
    </location>
</feature>
<evidence type="ECO:0000256" key="10">
    <source>
        <dbReference type="ARBA" id="ARBA00022692"/>
    </source>
</evidence>
<keyword evidence="14" id="KW-1015">Disulfide bond</keyword>
<feature type="compositionally biased region" description="Pro residues" evidence="25">
    <location>
        <begin position="734"/>
        <end position="749"/>
    </location>
</feature>
<evidence type="ECO:0000256" key="9">
    <source>
        <dbReference type="ARBA" id="ARBA00022553"/>
    </source>
</evidence>
<feature type="chain" id="PRO_5029614582" description="Dystroglycan 1" evidence="27">
    <location>
        <begin position="19"/>
        <end position="749"/>
    </location>
</feature>
<keyword evidence="15" id="KW-0325">Glycoprotein</keyword>
<keyword evidence="9" id="KW-0597">Phosphoprotein</keyword>
<keyword evidence="26" id="KW-0472">Membrane</keyword>
<evidence type="ECO:0000256" key="14">
    <source>
        <dbReference type="ARBA" id="ARBA00023157"/>
    </source>
</evidence>
<keyword evidence="17" id="KW-0539">Nucleus</keyword>
<feature type="region of interest" description="Disordered" evidence="25">
    <location>
        <begin position="701"/>
        <end position="749"/>
    </location>
</feature>
<dbReference type="PROSITE" id="PS51699">
    <property type="entry name" value="SEA_DG"/>
    <property type="match status" value="1"/>
</dbReference>
<evidence type="ECO:0000256" key="21">
    <source>
        <dbReference type="ARBA" id="ARBA00026224"/>
    </source>
</evidence>
<comment type="caution">
    <text evidence="29">The sequence shown here is derived from an EMBL/GenBank/DDBJ whole genome shotgun (WGS) entry which is preliminary data.</text>
</comment>
<evidence type="ECO:0000256" key="26">
    <source>
        <dbReference type="SAM" id="Phobius"/>
    </source>
</evidence>
<keyword evidence="30" id="KW-1185">Reference proteome</keyword>
<dbReference type="SUPFAM" id="SSF111006">
    <property type="entry name" value="Dystroglycan, domain 2"/>
    <property type="match status" value="1"/>
</dbReference>
<gene>
    <name evidence="29" type="ORF">DGYR_LOCUS13202</name>
</gene>
<feature type="domain" description="Peptidase S72" evidence="28">
    <location>
        <begin position="478"/>
        <end position="604"/>
    </location>
</feature>
<feature type="region of interest" description="Disordered" evidence="25">
    <location>
        <begin position="263"/>
        <end position="301"/>
    </location>
</feature>
<dbReference type="SUPFAM" id="SSF49313">
    <property type="entry name" value="Cadherin-like"/>
    <property type="match status" value="2"/>
</dbReference>
<evidence type="ECO:0000256" key="13">
    <source>
        <dbReference type="ARBA" id="ARBA00023018"/>
    </source>
</evidence>
<keyword evidence="10 26" id="KW-0812">Transmembrane</keyword>
<keyword evidence="7" id="KW-0963">Cytoplasm</keyword>
<evidence type="ECO:0000256" key="11">
    <source>
        <dbReference type="ARBA" id="ARBA00022729"/>
    </source>
</evidence>
<evidence type="ECO:0000256" key="25">
    <source>
        <dbReference type="SAM" id="MobiDB-lite"/>
    </source>
</evidence>
<dbReference type="EMBL" id="CAJFCJ010000030">
    <property type="protein sequence ID" value="CAD5125900.1"/>
    <property type="molecule type" value="Genomic_DNA"/>
</dbReference>
<evidence type="ECO:0000256" key="18">
    <source>
        <dbReference type="ARBA" id="ARBA00023257"/>
    </source>
</evidence>
<dbReference type="GO" id="GO:0005576">
    <property type="term" value="C:extracellular region"/>
    <property type="evidence" value="ECO:0007669"/>
    <property type="project" value="UniProtKB-SubCell"/>
</dbReference>
<dbReference type="GO" id="GO:0007411">
    <property type="term" value="P:axon guidance"/>
    <property type="evidence" value="ECO:0007669"/>
    <property type="project" value="TreeGrafter"/>
</dbReference>